<dbReference type="EMBL" id="MCFC01000013">
    <property type="protein sequence ID" value="ORY31863.1"/>
    <property type="molecule type" value="Genomic_DNA"/>
</dbReference>
<evidence type="ECO:0000313" key="2">
    <source>
        <dbReference type="EMBL" id="ORY31863.1"/>
    </source>
</evidence>
<accession>A0A1Y2BAM3</accession>
<feature type="compositionally biased region" description="Low complexity" evidence="1">
    <location>
        <begin position="56"/>
        <end position="72"/>
    </location>
</feature>
<dbReference type="AlphaFoldDB" id="A0A1Y2BAM3"/>
<reference evidence="2 3" key="1">
    <citation type="submission" date="2016-07" db="EMBL/GenBank/DDBJ databases">
        <title>Pervasive Adenine N6-methylation of Active Genes in Fungi.</title>
        <authorList>
            <consortium name="DOE Joint Genome Institute"/>
            <person name="Mondo S.J."/>
            <person name="Dannebaum R.O."/>
            <person name="Kuo R.C."/>
            <person name="Labutti K."/>
            <person name="Haridas S."/>
            <person name="Kuo A."/>
            <person name="Salamov A."/>
            <person name="Ahrendt S.R."/>
            <person name="Lipzen A."/>
            <person name="Sullivan W."/>
            <person name="Andreopoulos W.B."/>
            <person name="Clum A."/>
            <person name="Lindquist E."/>
            <person name="Daum C."/>
            <person name="Ramamoorthy G.K."/>
            <person name="Gryganskyi A."/>
            <person name="Culley D."/>
            <person name="Magnuson J.K."/>
            <person name="James T.Y."/>
            <person name="O'Malley M.A."/>
            <person name="Stajich J.E."/>
            <person name="Spatafora J.W."/>
            <person name="Visel A."/>
            <person name="Grigoriev I.V."/>
        </authorList>
    </citation>
    <scope>NUCLEOTIDE SEQUENCE [LARGE SCALE GENOMIC DNA]</scope>
    <source>
        <strain evidence="2 3">68-887.2</strain>
    </source>
</reference>
<feature type="compositionally biased region" description="Polar residues" evidence="1">
    <location>
        <begin position="25"/>
        <end position="45"/>
    </location>
</feature>
<feature type="region of interest" description="Disordered" evidence="1">
    <location>
        <begin position="1"/>
        <end position="272"/>
    </location>
</feature>
<evidence type="ECO:0000313" key="3">
    <source>
        <dbReference type="Proteomes" id="UP000193986"/>
    </source>
</evidence>
<organism evidence="2 3">
    <name type="scientific">Naematelia encephala</name>
    <dbReference type="NCBI Taxonomy" id="71784"/>
    <lineage>
        <taxon>Eukaryota</taxon>
        <taxon>Fungi</taxon>
        <taxon>Dikarya</taxon>
        <taxon>Basidiomycota</taxon>
        <taxon>Agaricomycotina</taxon>
        <taxon>Tremellomycetes</taxon>
        <taxon>Tremellales</taxon>
        <taxon>Naemateliaceae</taxon>
        <taxon>Naematelia</taxon>
    </lineage>
</organism>
<proteinExistence type="predicted"/>
<feature type="compositionally biased region" description="Low complexity" evidence="1">
    <location>
        <begin position="12"/>
        <end position="24"/>
    </location>
</feature>
<evidence type="ECO:0000256" key="1">
    <source>
        <dbReference type="SAM" id="MobiDB-lite"/>
    </source>
</evidence>
<name>A0A1Y2BAM3_9TREE</name>
<comment type="caution">
    <text evidence="2">The sequence shown here is derived from an EMBL/GenBank/DDBJ whole genome shotgun (WGS) entry which is preliminary data.</text>
</comment>
<feature type="compositionally biased region" description="Polar residues" evidence="1">
    <location>
        <begin position="225"/>
        <end position="238"/>
    </location>
</feature>
<dbReference type="Proteomes" id="UP000193986">
    <property type="component" value="Unassembled WGS sequence"/>
</dbReference>
<feature type="compositionally biased region" description="Polar residues" evidence="1">
    <location>
        <begin position="110"/>
        <end position="119"/>
    </location>
</feature>
<sequence>MYLTDIRRQTLPSTSTSTPTPTTTQSDHSGQQPLMNNHSPSFTPSQTPPLHRPELSTSTSFSSGPSNHTHSSTPPPNVSISFSPDLPSPIRSGTVPPNRHKTNISWAPESYTSPTNSSRHTPEKTSYPRSSPTFGVGGASPSIGRSRAMPFSGNTTPIGTSQPAPWKFPTTTSNPASSPQITRPATAAYPPLSAASPPQMIRPATATQTRPSTTPPPLISRPATAASNTFPTRSTYTPSPRGPSRSKSVSSGPETGGGGDYFGPAPWNAPLN</sequence>
<gene>
    <name evidence="2" type="ORF">BCR39DRAFT_587368</name>
</gene>
<dbReference type="InParanoid" id="A0A1Y2BAM3"/>
<feature type="compositionally biased region" description="Polar residues" evidence="1">
    <location>
        <begin position="152"/>
        <end position="183"/>
    </location>
</feature>
<feature type="compositionally biased region" description="Low complexity" evidence="1">
    <location>
        <begin position="184"/>
        <end position="198"/>
    </location>
</feature>
<protein>
    <submittedName>
        <fullName evidence="2">Uncharacterized protein</fullName>
    </submittedName>
</protein>
<keyword evidence="3" id="KW-1185">Reference proteome</keyword>
<dbReference type="STRING" id="71784.A0A1Y2BAM3"/>